<evidence type="ECO:0000313" key="3">
    <source>
        <dbReference type="RefSeq" id="XP_071939039.1"/>
    </source>
</evidence>
<dbReference type="Proteomes" id="UP001652660">
    <property type="component" value="Chromosome 3c"/>
</dbReference>
<feature type="domain" description="DUF4283" evidence="1">
    <location>
        <begin position="59"/>
        <end position="141"/>
    </location>
</feature>
<dbReference type="InterPro" id="IPR025558">
    <property type="entry name" value="DUF4283"/>
</dbReference>
<protein>
    <recommendedName>
        <fullName evidence="1">DUF4283 domain-containing protein</fullName>
    </recommendedName>
</protein>
<accession>A0ABM4X4U5</accession>
<name>A0ABM4X4U5_COFAR</name>
<dbReference type="Pfam" id="PF14111">
    <property type="entry name" value="DUF4283"/>
    <property type="match status" value="1"/>
</dbReference>
<dbReference type="RefSeq" id="XP_071939039.1">
    <property type="nucleotide sequence ID" value="XM_072082938.1"/>
</dbReference>
<gene>
    <name evidence="3" type="primary">LOC113735565</name>
</gene>
<dbReference type="GeneID" id="113735565"/>
<organism evidence="2 3">
    <name type="scientific">Coffea arabica</name>
    <name type="common">Arabian coffee</name>
    <dbReference type="NCBI Taxonomy" id="13443"/>
    <lineage>
        <taxon>Eukaryota</taxon>
        <taxon>Viridiplantae</taxon>
        <taxon>Streptophyta</taxon>
        <taxon>Embryophyta</taxon>
        <taxon>Tracheophyta</taxon>
        <taxon>Spermatophyta</taxon>
        <taxon>Magnoliopsida</taxon>
        <taxon>eudicotyledons</taxon>
        <taxon>Gunneridae</taxon>
        <taxon>Pentapetalae</taxon>
        <taxon>asterids</taxon>
        <taxon>lamiids</taxon>
        <taxon>Gentianales</taxon>
        <taxon>Rubiaceae</taxon>
        <taxon>Ixoroideae</taxon>
        <taxon>Gardenieae complex</taxon>
        <taxon>Bertiereae - Coffeeae clade</taxon>
        <taxon>Coffeeae</taxon>
        <taxon>Coffea</taxon>
    </lineage>
</organism>
<reference evidence="3" key="1">
    <citation type="submission" date="2025-08" db="UniProtKB">
        <authorList>
            <consortium name="RefSeq"/>
        </authorList>
    </citation>
    <scope>IDENTIFICATION</scope>
    <source>
        <tissue evidence="3">Leaves</tissue>
    </source>
</reference>
<proteinExistence type="predicted"/>
<evidence type="ECO:0000259" key="1">
    <source>
        <dbReference type="Pfam" id="PF14111"/>
    </source>
</evidence>
<evidence type="ECO:0000313" key="2">
    <source>
        <dbReference type="Proteomes" id="UP001652660"/>
    </source>
</evidence>
<dbReference type="PANTHER" id="PTHR31286:SF178">
    <property type="entry name" value="DUF4283 DOMAIN-CONTAINING PROTEIN"/>
    <property type="match status" value="1"/>
</dbReference>
<dbReference type="InterPro" id="IPR040256">
    <property type="entry name" value="At4g02000-like"/>
</dbReference>
<dbReference type="PANTHER" id="PTHR31286">
    <property type="entry name" value="GLYCINE-RICH CELL WALL STRUCTURAL PROTEIN 1.8-LIKE"/>
    <property type="match status" value="1"/>
</dbReference>
<sequence length="149" mass="17231">MVISWVLLGRGFDWVVSWDSLRISQMAEELEQMLRRCVLTDEEAKDVLLKGRDAYQEVAECQMSIIGKVFGEKSVNHSGIKSFASNLWPYVKNLKVVEIGINMFQFIFSNEKDMNRVLSGRPWIYDNMFLVLVPWKEGVEQDEGAFTKT</sequence>
<keyword evidence="2" id="KW-1185">Reference proteome</keyword>